<accession>A0A8X6KF50</accession>
<protein>
    <submittedName>
        <fullName evidence="1">Uncharacterized protein</fullName>
    </submittedName>
</protein>
<dbReference type="EMBL" id="BMAO01001541">
    <property type="protein sequence ID" value="GFQ74210.1"/>
    <property type="molecule type" value="Genomic_DNA"/>
</dbReference>
<name>A0A8X6KF50_TRICU</name>
<keyword evidence="2" id="KW-1185">Reference proteome</keyword>
<organism evidence="1 2">
    <name type="scientific">Trichonephila clavata</name>
    <name type="common">Joro spider</name>
    <name type="synonym">Nephila clavata</name>
    <dbReference type="NCBI Taxonomy" id="2740835"/>
    <lineage>
        <taxon>Eukaryota</taxon>
        <taxon>Metazoa</taxon>
        <taxon>Ecdysozoa</taxon>
        <taxon>Arthropoda</taxon>
        <taxon>Chelicerata</taxon>
        <taxon>Arachnida</taxon>
        <taxon>Araneae</taxon>
        <taxon>Araneomorphae</taxon>
        <taxon>Entelegynae</taxon>
        <taxon>Araneoidea</taxon>
        <taxon>Nephilidae</taxon>
        <taxon>Trichonephila</taxon>
    </lineage>
</organism>
<sequence length="82" mass="9699">MQVIISTRAPIIVYSCALRKTENRLRRRYRPAHAQIKLQRHICPEQLRSRTSSQRNPSEKNVFLQVFGFFLSVVFDINNLQL</sequence>
<dbReference type="AlphaFoldDB" id="A0A8X6KF50"/>
<proteinExistence type="predicted"/>
<reference evidence="1" key="1">
    <citation type="submission" date="2020-07" db="EMBL/GenBank/DDBJ databases">
        <title>Multicomponent nature underlies the extraordinary mechanical properties of spider dragline silk.</title>
        <authorList>
            <person name="Kono N."/>
            <person name="Nakamura H."/>
            <person name="Mori M."/>
            <person name="Yoshida Y."/>
            <person name="Ohtoshi R."/>
            <person name="Malay A.D."/>
            <person name="Moran D.A.P."/>
            <person name="Tomita M."/>
            <person name="Numata K."/>
            <person name="Arakawa K."/>
        </authorList>
    </citation>
    <scope>NUCLEOTIDE SEQUENCE</scope>
</reference>
<evidence type="ECO:0000313" key="1">
    <source>
        <dbReference type="EMBL" id="GFQ74210.1"/>
    </source>
</evidence>
<gene>
    <name evidence="1" type="ORF">TNCT_331061</name>
</gene>
<comment type="caution">
    <text evidence="1">The sequence shown here is derived from an EMBL/GenBank/DDBJ whole genome shotgun (WGS) entry which is preliminary data.</text>
</comment>
<dbReference type="Proteomes" id="UP000887116">
    <property type="component" value="Unassembled WGS sequence"/>
</dbReference>
<evidence type="ECO:0000313" key="2">
    <source>
        <dbReference type="Proteomes" id="UP000887116"/>
    </source>
</evidence>